<keyword evidence="3" id="KW-0547">Nucleotide-binding</keyword>
<dbReference type="CDD" id="cd17920">
    <property type="entry name" value="DEXHc_RecQ"/>
    <property type="match status" value="1"/>
</dbReference>
<evidence type="ECO:0000256" key="12">
    <source>
        <dbReference type="ARBA" id="ARBA00044550"/>
    </source>
</evidence>
<keyword evidence="16" id="KW-1185">Reference proteome</keyword>
<evidence type="ECO:0000256" key="10">
    <source>
        <dbReference type="ARBA" id="ARBA00034808"/>
    </source>
</evidence>
<feature type="domain" description="Helicase C-terminal" evidence="14">
    <location>
        <begin position="218"/>
        <end position="361"/>
    </location>
</feature>
<accession>A0ABR7CN91</accession>
<evidence type="ECO:0000256" key="2">
    <source>
        <dbReference type="ARBA" id="ARBA00022723"/>
    </source>
</evidence>
<dbReference type="RefSeq" id="WP_118656779.1">
    <property type="nucleotide sequence ID" value="NZ_JACOOK010000004.1"/>
</dbReference>
<evidence type="ECO:0000313" key="15">
    <source>
        <dbReference type="EMBL" id="MBC5617129.1"/>
    </source>
</evidence>
<dbReference type="Proteomes" id="UP000636891">
    <property type="component" value="Unassembled WGS sequence"/>
</dbReference>
<keyword evidence="8" id="KW-0413">Isomerase</keyword>
<evidence type="ECO:0000256" key="5">
    <source>
        <dbReference type="ARBA" id="ARBA00022806"/>
    </source>
</evidence>
<dbReference type="InterPro" id="IPR014001">
    <property type="entry name" value="Helicase_ATP-bd"/>
</dbReference>
<dbReference type="InterPro" id="IPR011545">
    <property type="entry name" value="DEAD/DEAH_box_helicase_dom"/>
</dbReference>
<dbReference type="SUPFAM" id="SSF52540">
    <property type="entry name" value="P-loop containing nucleoside triphosphate hydrolases"/>
    <property type="match status" value="1"/>
</dbReference>
<dbReference type="InterPro" id="IPR001650">
    <property type="entry name" value="Helicase_C-like"/>
</dbReference>
<dbReference type="EMBL" id="JACOOK010000004">
    <property type="protein sequence ID" value="MBC5617129.1"/>
    <property type="molecule type" value="Genomic_DNA"/>
</dbReference>
<dbReference type="InterPro" id="IPR027417">
    <property type="entry name" value="P-loop_NTPase"/>
</dbReference>
<keyword evidence="6" id="KW-0067">ATP-binding</keyword>
<comment type="caution">
    <text evidence="15">The sequence shown here is derived from an EMBL/GenBank/DDBJ whole genome shotgun (WGS) entry which is preliminary data.</text>
</comment>
<evidence type="ECO:0000259" key="13">
    <source>
        <dbReference type="PROSITE" id="PS51192"/>
    </source>
</evidence>
<dbReference type="InterPro" id="IPR032284">
    <property type="entry name" value="RecQ_Zn-bd"/>
</dbReference>
<feature type="domain" description="Helicase ATP-binding" evidence="13">
    <location>
        <begin position="26"/>
        <end position="194"/>
    </location>
</feature>
<gene>
    <name evidence="15" type="ORF">H8S08_08890</name>
</gene>
<dbReference type="Gene3D" id="1.10.10.10">
    <property type="entry name" value="Winged helix-like DNA-binding domain superfamily/Winged helix DNA-binding domain"/>
    <property type="match status" value="1"/>
</dbReference>
<evidence type="ECO:0000256" key="11">
    <source>
        <dbReference type="ARBA" id="ARBA00044535"/>
    </source>
</evidence>
<reference evidence="15 16" key="1">
    <citation type="submission" date="2020-08" db="EMBL/GenBank/DDBJ databases">
        <title>Genome public.</title>
        <authorList>
            <person name="Liu C."/>
            <person name="Sun Q."/>
        </authorList>
    </citation>
    <scope>NUCLEOTIDE SEQUENCE [LARGE SCALE GENOMIC DNA]</scope>
    <source>
        <strain evidence="15 16">New-7</strain>
    </source>
</reference>
<dbReference type="EC" id="5.6.2.4" evidence="10"/>
<keyword evidence="5 15" id="KW-0347">Helicase</keyword>
<dbReference type="SMART" id="SM00490">
    <property type="entry name" value="HELICc"/>
    <property type="match status" value="1"/>
</dbReference>
<dbReference type="InterPro" id="IPR004589">
    <property type="entry name" value="DNA_helicase_ATP-dep_RecQ"/>
</dbReference>
<dbReference type="SMART" id="SM00487">
    <property type="entry name" value="DEXDc"/>
    <property type="match status" value="1"/>
</dbReference>
<dbReference type="InterPro" id="IPR036388">
    <property type="entry name" value="WH-like_DNA-bd_sf"/>
</dbReference>
<dbReference type="Pfam" id="PF00270">
    <property type="entry name" value="DEAD"/>
    <property type="match status" value="1"/>
</dbReference>
<evidence type="ECO:0000259" key="14">
    <source>
        <dbReference type="PROSITE" id="PS51194"/>
    </source>
</evidence>
<evidence type="ECO:0000256" key="8">
    <source>
        <dbReference type="ARBA" id="ARBA00023235"/>
    </source>
</evidence>
<dbReference type="PROSITE" id="PS51194">
    <property type="entry name" value="HELICASE_CTER"/>
    <property type="match status" value="1"/>
</dbReference>
<protein>
    <recommendedName>
        <fullName evidence="11">ATP-dependent DNA helicase RecQ</fullName>
        <ecNumber evidence="10">5.6.2.4</ecNumber>
    </recommendedName>
    <alternativeName>
        <fullName evidence="12">DNA 3'-5' helicase RecQ</fullName>
    </alternativeName>
</protein>
<name>A0ABR7CN91_9BACT</name>
<keyword evidence="4" id="KW-0378">Hydrolase</keyword>
<organism evidence="15 16">
    <name type="scientific">Alistipes hominis</name>
    <dbReference type="NCBI Taxonomy" id="2763015"/>
    <lineage>
        <taxon>Bacteria</taxon>
        <taxon>Pseudomonadati</taxon>
        <taxon>Bacteroidota</taxon>
        <taxon>Bacteroidia</taxon>
        <taxon>Bacteroidales</taxon>
        <taxon>Rikenellaceae</taxon>
        <taxon>Alistipes</taxon>
    </lineage>
</organism>
<keyword evidence="7" id="KW-0238">DNA-binding</keyword>
<dbReference type="NCBIfam" id="TIGR00614">
    <property type="entry name" value="recQ_fam"/>
    <property type="match status" value="1"/>
</dbReference>
<dbReference type="PANTHER" id="PTHR13710:SF105">
    <property type="entry name" value="ATP-DEPENDENT DNA HELICASE Q1"/>
    <property type="match status" value="1"/>
</dbReference>
<evidence type="ECO:0000256" key="9">
    <source>
        <dbReference type="ARBA" id="ARBA00034617"/>
    </source>
</evidence>
<evidence type="ECO:0000256" key="1">
    <source>
        <dbReference type="ARBA" id="ARBA00005446"/>
    </source>
</evidence>
<evidence type="ECO:0000256" key="4">
    <source>
        <dbReference type="ARBA" id="ARBA00022801"/>
    </source>
</evidence>
<dbReference type="Pfam" id="PF16124">
    <property type="entry name" value="RecQ_Zn_bind"/>
    <property type="match status" value="1"/>
</dbReference>
<dbReference type="PANTHER" id="PTHR13710">
    <property type="entry name" value="DNA HELICASE RECQ FAMILY MEMBER"/>
    <property type="match status" value="1"/>
</dbReference>
<dbReference type="GO" id="GO:0004386">
    <property type="term" value="F:helicase activity"/>
    <property type="evidence" value="ECO:0007669"/>
    <property type="project" value="UniProtKB-KW"/>
</dbReference>
<evidence type="ECO:0000256" key="3">
    <source>
        <dbReference type="ARBA" id="ARBA00022741"/>
    </source>
</evidence>
<proteinExistence type="inferred from homology"/>
<evidence type="ECO:0000313" key="16">
    <source>
        <dbReference type="Proteomes" id="UP000636891"/>
    </source>
</evidence>
<evidence type="ECO:0000256" key="6">
    <source>
        <dbReference type="ARBA" id="ARBA00022840"/>
    </source>
</evidence>
<evidence type="ECO:0000256" key="7">
    <source>
        <dbReference type="ARBA" id="ARBA00023125"/>
    </source>
</evidence>
<dbReference type="Gene3D" id="3.40.50.300">
    <property type="entry name" value="P-loop containing nucleotide triphosphate hydrolases"/>
    <property type="match status" value="2"/>
</dbReference>
<comment type="similarity">
    <text evidence="1">Belongs to the helicase family. RecQ subfamily.</text>
</comment>
<dbReference type="Pfam" id="PF00271">
    <property type="entry name" value="Helicase_C"/>
    <property type="match status" value="1"/>
</dbReference>
<dbReference type="PROSITE" id="PS51192">
    <property type="entry name" value="HELICASE_ATP_BIND_1"/>
    <property type="match status" value="1"/>
</dbReference>
<comment type="catalytic activity">
    <reaction evidence="9">
        <text>Couples ATP hydrolysis with the unwinding of duplex DNA by translocating in the 3'-5' direction.</text>
        <dbReference type="EC" id="5.6.2.4"/>
    </reaction>
</comment>
<keyword evidence="2" id="KW-0479">Metal-binding</keyword>
<sequence>MTERLRQILKRYWGYDDFRPLQLETIESVCAGRDTLVLMPTGGGKSVIYQVPGLALDGVCIVVTPLIALMKDQIDQLRRRRILAESIHSGMQPRDIDRILDNCVYGDVKFLYIAPERIDSELFRTRFAKMRVSLLAVDEAHCISQWGYDFRPSYLRIARLRELQPEIPVLALTASATPEVAEDIMQQLKFSEPHVLRTSFARSNLCYVVRNTEDKHEHLLRILNNVPGTGIVYVRTREKTETIAGFLNENGITAGFYHGGMGYLMRAARQDDWIRGRLRVMVATNAFGMGIDKADVRIVVHYDPCDSLEAYYQEAGRAGRDGKKAYAVLLLSEGDTPLATRRMQLDFPPVKTILNVYEALFNYLSVAVGDGKGTVHPFNVYEFAARFRFFVPTALNAIKILQTNGYLILTDESDNPPRIRFVVPRDELYRIRVDRKELDHLITVLLRRYTGLFSDFAAIDEDELAHLSGYTVARLHELFKKLWQLHIIRYIPGGRSPMLILSEERLPVANVRISPESYARRKAVAEKRLDSMFRYATEPAECRSVLIQRYFGETDAVPCGACDRCLEQKKRGTDTPGQQALQREILSRLSGGPADVRSLAAQIRRDIRHILECVTVLLREKKIIEESDGKLRINP</sequence>